<dbReference type="PANTHER" id="PTHR37012">
    <property type="entry name" value="B-ZIP TRANSCRIPTION FACTOR (EUROFUNG)-RELATED"/>
    <property type="match status" value="1"/>
</dbReference>
<feature type="region of interest" description="Disordered" evidence="1">
    <location>
        <begin position="1"/>
        <end position="85"/>
    </location>
</feature>
<dbReference type="CDD" id="cd14688">
    <property type="entry name" value="bZIP_YAP"/>
    <property type="match status" value="1"/>
</dbReference>
<dbReference type="PANTHER" id="PTHR37012:SF2">
    <property type="entry name" value="BZIP DOMAIN-CONTAINING PROTEIN-RELATED"/>
    <property type="match status" value="1"/>
</dbReference>
<feature type="compositionally biased region" description="Polar residues" evidence="1">
    <location>
        <begin position="19"/>
        <end position="33"/>
    </location>
</feature>
<comment type="caution">
    <text evidence="2">The sequence shown here is derived from an EMBL/GenBank/DDBJ whole genome shotgun (WGS) entry which is preliminary data.</text>
</comment>
<name>A0AAN7WGV4_9PEZI</name>
<dbReference type="Proteomes" id="UP001310594">
    <property type="component" value="Unassembled WGS sequence"/>
</dbReference>
<dbReference type="Gene3D" id="1.20.5.170">
    <property type="match status" value="1"/>
</dbReference>
<reference evidence="2" key="1">
    <citation type="submission" date="2023-08" db="EMBL/GenBank/DDBJ databases">
        <title>Black Yeasts Isolated from many extreme environments.</title>
        <authorList>
            <person name="Coleine C."/>
            <person name="Stajich J.E."/>
            <person name="Selbmann L."/>
        </authorList>
    </citation>
    <scope>NUCLEOTIDE SEQUENCE</scope>
    <source>
        <strain evidence="2">CCFEE 5810</strain>
    </source>
</reference>
<evidence type="ECO:0000313" key="3">
    <source>
        <dbReference type="Proteomes" id="UP001310594"/>
    </source>
</evidence>
<feature type="compositionally biased region" description="Basic and acidic residues" evidence="1">
    <location>
        <begin position="71"/>
        <end position="85"/>
    </location>
</feature>
<dbReference type="InterPro" id="IPR021833">
    <property type="entry name" value="DUF3425"/>
</dbReference>
<sequence>MNGSLATAVAPTPTAYPSHAQQPYSSIQHSPQATAAAALSEGESANGNSKKRKATGAPGSRGVANLTPEQLAKKRANDREAQRAIRERTRNTIANLEQRIRELESQQPFQELQRVIQERNDAVHECEALRQRLAQVAQVAQVVGPANGNGGQQQYAGQQVAGAGLNGTFTIDDLIDPTWLNADGAELAALTAQQAPLPPHPSQQQHAGAQAQYYDTHVHPDLRSPSYVTTHDSPASTHTEGVPTRKWSPGPQQYPPTNGIQYEQHQPPPAPVQQPGEGERDRLGLNYIMDRSPPNGHPAVPAYHQPSHQPPSPPLYARLPSNTPPSCPLDSLLSDFIANRRQQLSAGVSMQDVLGPEYPSFTALQDPNSPARKNCHPVTALLIDIISKFPDISALPEKVAVLYIMFLVMRWFICPCETCYGRLPEWVRPVAEQLDRPHATWVDDLPWSVSTETPPQEEVQETPFDFDLFCSEALQAWSGSEAAGTRKMTGDQLANTFFRPFMRKQLASSSMPIRFDEFFVPYTTTLSLNWPYPESHVLISTTTSEEGGVMLNPVFENHLRNLEHWSLGTDFQKTFPGLVDENVRIHSTKA</sequence>
<feature type="region of interest" description="Disordered" evidence="1">
    <location>
        <begin position="220"/>
        <end position="311"/>
    </location>
</feature>
<dbReference type="AlphaFoldDB" id="A0AAN7WGV4"/>
<protein>
    <recommendedName>
        <fullName evidence="4">BZIP transcription factor</fullName>
    </recommendedName>
</protein>
<dbReference type="Pfam" id="PF11905">
    <property type="entry name" value="DUF3425"/>
    <property type="match status" value="2"/>
</dbReference>
<dbReference type="EMBL" id="JAVRQU010000002">
    <property type="protein sequence ID" value="KAK5706122.1"/>
    <property type="molecule type" value="Genomic_DNA"/>
</dbReference>
<feature type="compositionally biased region" description="Polar residues" evidence="1">
    <location>
        <begin position="226"/>
        <end position="239"/>
    </location>
</feature>
<gene>
    <name evidence="2" type="ORF">LTR97_001108</name>
</gene>
<evidence type="ECO:0000256" key="1">
    <source>
        <dbReference type="SAM" id="MobiDB-lite"/>
    </source>
</evidence>
<proteinExistence type="predicted"/>
<evidence type="ECO:0000313" key="2">
    <source>
        <dbReference type="EMBL" id="KAK5706122.1"/>
    </source>
</evidence>
<organism evidence="2 3">
    <name type="scientific">Elasticomyces elasticus</name>
    <dbReference type="NCBI Taxonomy" id="574655"/>
    <lineage>
        <taxon>Eukaryota</taxon>
        <taxon>Fungi</taxon>
        <taxon>Dikarya</taxon>
        <taxon>Ascomycota</taxon>
        <taxon>Pezizomycotina</taxon>
        <taxon>Dothideomycetes</taxon>
        <taxon>Dothideomycetidae</taxon>
        <taxon>Mycosphaerellales</taxon>
        <taxon>Teratosphaeriaceae</taxon>
        <taxon>Elasticomyces</taxon>
    </lineage>
</organism>
<evidence type="ECO:0008006" key="4">
    <source>
        <dbReference type="Google" id="ProtNLM"/>
    </source>
</evidence>
<accession>A0AAN7WGV4</accession>
<feature type="compositionally biased region" description="Low complexity" evidence="1">
    <location>
        <begin position="1"/>
        <end position="17"/>
    </location>
</feature>